<sequence length="128" mass="14667">MADEPDALELREDQEGRVGGTWRNCTIASWEALLEASGGNARAFVWPDEGRFKRTGSFEFNADHQGFQPLLIDKISADMIRALHDALQKPENQAKLREWIGKCRGHFAKIWELTQERVTIMGFRAHNR</sequence>
<dbReference type="EMBL" id="QJJK01000003">
    <property type="protein sequence ID" value="PXW61614.1"/>
    <property type="molecule type" value="Genomic_DNA"/>
</dbReference>
<protein>
    <submittedName>
        <fullName evidence="1">Uncharacterized protein</fullName>
    </submittedName>
</protein>
<accession>A0A2V3UAR4</accession>
<dbReference type="RefSeq" id="WP_110373923.1">
    <property type="nucleotide sequence ID" value="NZ_JAHBRY010000001.1"/>
</dbReference>
<evidence type="ECO:0000313" key="2">
    <source>
        <dbReference type="Proteomes" id="UP000248021"/>
    </source>
</evidence>
<comment type="caution">
    <text evidence="1">The sequence shown here is derived from an EMBL/GenBank/DDBJ whole genome shotgun (WGS) entry which is preliminary data.</text>
</comment>
<proteinExistence type="predicted"/>
<organism evidence="1 2">
    <name type="scientific">Chelatococcus asaccharovorans</name>
    <dbReference type="NCBI Taxonomy" id="28210"/>
    <lineage>
        <taxon>Bacteria</taxon>
        <taxon>Pseudomonadati</taxon>
        <taxon>Pseudomonadota</taxon>
        <taxon>Alphaproteobacteria</taxon>
        <taxon>Hyphomicrobiales</taxon>
        <taxon>Chelatococcaceae</taxon>
        <taxon>Chelatococcus</taxon>
    </lineage>
</organism>
<gene>
    <name evidence="1" type="ORF">C7450_103131</name>
</gene>
<keyword evidence="2" id="KW-1185">Reference proteome</keyword>
<name>A0A2V3UAR4_9HYPH</name>
<dbReference type="AlphaFoldDB" id="A0A2V3UAR4"/>
<evidence type="ECO:0000313" key="1">
    <source>
        <dbReference type="EMBL" id="PXW61614.1"/>
    </source>
</evidence>
<dbReference type="Proteomes" id="UP000248021">
    <property type="component" value="Unassembled WGS sequence"/>
</dbReference>
<reference evidence="1 2" key="1">
    <citation type="submission" date="2018-05" db="EMBL/GenBank/DDBJ databases">
        <title>Genomic Encyclopedia of Type Strains, Phase IV (KMG-IV): sequencing the most valuable type-strain genomes for metagenomic binning, comparative biology and taxonomic classification.</title>
        <authorList>
            <person name="Goeker M."/>
        </authorList>
    </citation>
    <scope>NUCLEOTIDE SEQUENCE [LARGE SCALE GENOMIC DNA]</scope>
    <source>
        <strain evidence="1 2">DSM 6462</strain>
    </source>
</reference>